<evidence type="ECO:0000313" key="2">
    <source>
        <dbReference type="Proteomes" id="UP000194137"/>
    </source>
</evidence>
<sequence length="343" mass="36634">MRRFRSALIAVSAAVLVTAVALSVSAQARSKLQRGPAQPAEIKIGIGHGIGFLPLYLAQDLKLFEKHAKAAGITSRISIQRYNTAVPLQQAVAKGEVAAGAYGLSTFLMARDTSRDMLAVSGLTTLPLVLLTARPSIKSLSDLKSNDRVAVPMLTAPQMAYLRMQADKSAFGAWNRLRQQIVAMPHQDALDAMASAKSNIAAYFSSPPFTQVALKEPKVRALLSSDDIMGGKISFLVIAASRDTLRSQPKLAEILSKAIDEASAIIRNDPRRAAVMWLKYEPSNTLNASAVEAILRDLKDDFGSGIFGIEATASFMNSNGRLKNVPASWKDVVAPVLASGSGS</sequence>
<dbReference type="AlphaFoldDB" id="A0A1W6ZK89"/>
<organism evidence="1 2">
    <name type="scientific">Pseudorhodoplanes sinuspersici</name>
    <dbReference type="NCBI Taxonomy" id="1235591"/>
    <lineage>
        <taxon>Bacteria</taxon>
        <taxon>Pseudomonadati</taxon>
        <taxon>Pseudomonadota</taxon>
        <taxon>Alphaproteobacteria</taxon>
        <taxon>Hyphomicrobiales</taxon>
        <taxon>Pseudorhodoplanes</taxon>
    </lineage>
</organism>
<dbReference type="SUPFAM" id="SSF53850">
    <property type="entry name" value="Periplasmic binding protein-like II"/>
    <property type="match status" value="1"/>
</dbReference>
<dbReference type="Gene3D" id="3.40.190.10">
    <property type="entry name" value="Periplasmic binding protein-like II"/>
    <property type="match status" value="2"/>
</dbReference>
<dbReference type="RefSeq" id="WP_086085987.1">
    <property type="nucleotide sequence ID" value="NZ_CP021112.1"/>
</dbReference>
<dbReference type="OrthoDB" id="6788250at2"/>
<name>A0A1W6ZK89_9HYPH</name>
<dbReference type="STRING" id="1235591.CAK95_00190"/>
<dbReference type="InterPro" id="IPR015168">
    <property type="entry name" value="SsuA/THI5"/>
</dbReference>
<protein>
    <submittedName>
        <fullName evidence="1">Uncharacterized protein</fullName>
    </submittedName>
</protein>
<evidence type="ECO:0000313" key="1">
    <source>
        <dbReference type="EMBL" id="ARP97667.1"/>
    </source>
</evidence>
<dbReference type="KEGG" id="psin:CAK95_00190"/>
<reference evidence="1 2" key="1">
    <citation type="submission" date="2017-05" db="EMBL/GenBank/DDBJ databases">
        <title>Full genome sequence of Pseudorhodoplanes sinuspersici.</title>
        <authorList>
            <person name="Dastgheib S.M.M."/>
            <person name="Shavandi M."/>
            <person name="Tirandaz H."/>
        </authorList>
    </citation>
    <scope>NUCLEOTIDE SEQUENCE [LARGE SCALE GENOMIC DNA]</scope>
    <source>
        <strain evidence="1 2">RIPI110</strain>
    </source>
</reference>
<gene>
    <name evidence="1" type="ORF">CAK95_00190</name>
</gene>
<proteinExistence type="predicted"/>
<dbReference type="PANTHER" id="PTHR30024">
    <property type="entry name" value="ALIPHATIC SULFONATES-BINDING PROTEIN-RELATED"/>
    <property type="match status" value="1"/>
</dbReference>
<dbReference type="Pfam" id="PF09084">
    <property type="entry name" value="NMT1"/>
    <property type="match status" value="1"/>
</dbReference>
<dbReference type="Proteomes" id="UP000194137">
    <property type="component" value="Chromosome"/>
</dbReference>
<keyword evidence="2" id="KW-1185">Reference proteome</keyword>
<dbReference type="EMBL" id="CP021112">
    <property type="protein sequence ID" value="ARP97667.1"/>
    <property type="molecule type" value="Genomic_DNA"/>
</dbReference>
<dbReference type="PANTHER" id="PTHR30024:SF2">
    <property type="entry name" value="ABC TRANSPORTER SUBSTRATE-BINDING PROTEIN"/>
    <property type="match status" value="1"/>
</dbReference>
<accession>A0A1W6ZK89</accession>